<dbReference type="AlphaFoldDB" id="A0A1Y0IAV3"/>
<dbReference type="OrthoDB" id="6179093at2"/>
<dbReference type="InterPro" id="IPR019734">
    <property type="entry name" value="TPR_rpt"/>
</dbReference>
<protein>
    <recommendedName>
        <fullName evidence="5">Tetratricopeptide repeat protein</fullName>
    </recommendedName>
</protein>
<dbReference type="Pfam" id="PF13174">
    <property type="entry name" value="TPR_6"/>
    <property type="match status" value="1"/>
</dbReference>
<feature type="coiled-coil region" evidence="1">
    <location>
        <begin position="518"/>
        <end position="552"/>
    </location>
</feature>
<evidence type="ECO:0000256" key="2">
    <source>
        <dbReference type="SAM" id="MobiDB-lite"/>
    </source>
</evidence>
<dbReference type="Proteomes" id="UP000196027">
    <property type="component" value="Chromosome"/>
</dbReference>
<dbReference type="InterPro" id="IPR011990">
    <property type="entry name" value="TPR-like_helical_dom_sf"/>
</dbReference>
<sequence>MTRARKGINSVKGLFALLFLPFLVAPITAHGEDLPPELARGVMLYDYHQQNYFKALIEAPVSPQDPGLLEIDERLAFLIAESLAEFGVTNRAQSQLELLAKNKGGRIAAEAFFRLGRIQYKHGDFPGALASLKRVNGLDRKLLPHYQYYYAAANMRTEQVAKAADILQQMQEGAWAGYAYYNLAKSYQQKDSNNARSIISLRVADALSQQVKKDYLSVDEPGALADRIYMASAVLALQGGEFDKTLGFLNRIRVDSPITPTALYLHGLTYLQRNQFRQAIQSWHRAKRYPMVVPGVADAFLGIAYAYQHEGYRGRASRSYLESISVLDKEVRTLDTVINTVRKLGADAALIQESELDTLEWFLEDGIADNTPKVAYMNALINDGEVFSLVESLEELIMLEQNLSEWQSDLTVFEGMLQQRRNGFRQGNALISAVKAKNLVEKMQNRAESLEKELRQAQQNKEFIYLAKPEVQEQYAHAQRLKQNYRNYVKKGKVTGSMQEDLNLRLERVNGLLLWKASQDYLRNVADIEDDLAALQREINRYEGSISAFEKIVSDGPVRFDSLLDNVLRESVRVKDALQRCSTLRAEVDQVLTDEVIKRLEAKRTEMTRYHDIAQQALAHLYETLLIERDELEKKRAEAARKKEEEQLRLEQLNSGRESEAAQEETK</sequence>
<name>A0A1Y0IAV3_9GAMM</name>
<feature type="compositionally biased region" description="Basic and acidic residues" evidence="2">
    <location>
        <begin position="657"/>
        <end position="667"/>
    </location>
</feature>
<accession>A0A1Y0IAV3</accession>
<evidence type="ECO:0000313" key="3">
    <source>
        <dbReference type="EMBL" id="ARU57380.1"/>
    </source>
</evidence>
<dbReference type="RefSeq" id="WP_157678348.1">
    <property type="nucleotide sequence ID" value="NZ_CP021425.1"/>
</dbReference>
<proteinExistence type="predicted"/>
<reference evidence="3 4" key="1">
    <citation type="submission" date="2017-05" db="EMBL/GenBank/DDBJ databases">
        <title>Genomic insights into alkan degradation activity of Oleiphilus messinensis.</title>
        <authorList>
            <person name="Kozyavkin S.A."/>
            <person name="Slesarev A.I."/>
            <person name="Golyshin P.N."/>
            <person name="Korzhenkov A."/>
            <person name="Golyshina O.N."/>
            <person name="Toshchakov S.V."/>
        </authorList>
    </citation>
    <scope>NUCLEOTIDE SEQUENCE [LARGE SCALE GENOMIC DNA]</scope>
    <source>
        <strain evidence="3 4">ME102</strain>
    </source>
</reference>
<feature type="compositionally biased region" description="Basic and acidic residues" evidence="2">
    <location>
        <begin position="637"/>
        <end position="649"/>
    </location>
</feature>
<feature type="region of interest" description="Disordered" evidence="2">
    <location>
        <begin position="637"/>
        <end position="667"/>
    </location>
</feature>
<evidence type="ECO:0008006" key="5">
    <source>
        <dbReference type="Google" id="ProtNLM"/>
    </source>
</evidence>
<feature type="coiled-coil region" evidence="1">
    <location>
        <begin position="433"/>
        <end position="467"/>
    </location>
</feature>
<organism evidence="3 4">
    <name type="scientific">Oleiphilus messinensis</name>
    <dbReference type="NCBI Taxonomy" id="141451"/>
    <lineage>
        <taxon>Bacteria</taxon>
        <taxon>Pseudomonadati</taxon>
        <taxon>Pseudomonadota</taxon>
        <taxon>Gammaproteobacteria</taxon>
        <taxon>Oceanospirillales</taxon>
        <taxon>Oleiphilaceae</taxon>
        <taxon>Oleiphilus</taxon>
    </lineage>
</organism>
<gene>
    <name evidence="3" type="ORF">OLMES_3340</name>
</gene>
<evidence type="ECO:0000256" key="1">
    <source>
        <dbReference type="SAM" id="Coils"/>
    </source>
</evidence>
<keyword evidence="1" id="KW-0175">Coiled coil</keyword>
<dbReference type="SUPFAM" id="SSF48452">
    <property type="entry name" value="TPR-like"/>
    <property type="match status" value="1"/>
</dbReference>
<dbReference type="EMBL" id="CP021425">
    <property type="protein sequence ID" value="ARU57380.1"/>
    <property type="molecule type" value="Genomic_DNA"/>
</dbReference>
<evidence type="ECO:0000313" key="4">
    <source>
        <dbReference type="Proteomes" id="UP000196027"/>
    </source>
</evidence>
<dbReference type="KEGG" id="ome:OLMES_3340"/>
<dbReference type="Gene3D" id="1.25.40.10">
    <property type="entry name" value="Tetratricopeptide repeat domain"/>
    <property type="match status" value="1"/>
</dbReference>
<keyword evidence="4" id="KW-1185">Reference proteome</keyword>